<keyword evidence="20" id="KW-1185">Reference proteome</keyword>
<evidence type="ECO:0000256" key="2">
    <source>
        <dbReference type="ARBA" id="ARBA00004496"/>
    </source>
</evidence>
<keyword evidence="17" id="KW-0472">Membrane</keyword>
<feature type="domain" description="S1 motif" evidence="18">
    <location>
        <begin position="39"/>
        <end position="123"/>
    </location>
</feature>
<proteinExistence type="inferred from homology"/>
<dbReference type="Gene3D" id="2.40.50.140">
    <property type="entry name" value="Nucleic acid-binding proteins"/>
    <property type="match status" value="1"/>
</dbReference>
<name>A0A1T4WY86_9GAMM</name>
<dbReference type="PANTHER" id="PTHR30001:SF1">
    <property type="entry name" value="RIBONUCLEASE E_G-LIKE PROTEIN, CHLOROPLASTIC"/>
    <property type="match status" value="1"/>
</dbReference>
<dbReference type="GO" id="GO:0004540">
    <property type="term" value="F:RNA nuclease activity"/>
    <property type="evidence" value="ECO:0007669"/>
    <property type="project" value="InterPro"/>
</dbReference>
<evidence type="ECO:0000259" key="18">
    <source>
        <dbReference type="PROSITE" id="PS50126"/>
    </source>
</evidence>
<dbReference type="InterPro" id="IPR019307">
    <property type="entry name" value="RNA-bd_AU-1/RNase_E/G"/>
</dbReference>
<evidence type="ECO:0000256" key="7">
    <source>
        <dbReference type="ARBA" id="ARBA00022519"/>
    </source>
</evidence>
<dbReference type="GO" id="GO:0005737">
    <property type="term" value="C:cytoplasm"/>
    <property type="evidence" value="ECO:0007669"/>
    <property type="project" value="UniProtKB-SubCell"/>
</dbReference>
<evidence type="ECO:0000256" key="8">
    <source>
        <dbReference type="ARBA" id="ARBA00022552"/>
    </source>
</evidence>
<dbReference type="SMART" id="SM00316">
    <property type="entry name" value="S1"/>
    <property type="match status" value="1"/>
</dbReference>
<dbReference type="Gene3D" id="3.40.1260.20">
    <property type="entry name" value="Ribonuclease E, catalytic domain"/>
    <property type="match status" value="1"/>
</dbReference>
<keyword evidence="7" id="KW-0997">Cell inner membrane</keyword>
<dbReference type="AlphaFoldDB" id="A0A1T4WY86"/>
<keyword evidence="12" id="KW-0699">rRNA-binding</keyword>
<dbReference type="OrthoDB" id="9804278at2"/>
<evidence type="ECO:0000256" key="6">
    <source>
        <dbReference type="ARBA" id="ARBA00022490"/>
    </source>
</evidence>
<dbReference type="Pfam" id="PF00575">
    <property type="entry name" value="S1"/>
    <property type="match status" value="1"/>
</dbReference>
<dbReference type="Pfam" id="PF20833">
    <property type="entry name" value="RNase_E_G_Thio"/>
    <property type="match status" value="1"/>
</dbReference>
<reference evidence="19 20" key="1">
    <citation type="submission" date="2017-02" db="EMBL/GenBank/DDBJ databases">
        <authorList>
            <person name="Peterson S.W."/>
        </authorList>
    </citation>
    <scope>NUCLEOTIDE SEQUENCE [LARGE SCALE GENOMIC DNA]</scope>
    <source>
        <strain evidence="19 20">ATCC 49788</strain>
    </source>
</reference>
<evidence type="ECO:0000256" key="3">
    <source>
        <dbReference type="ARBA" id="ARBA00005663"/>
    </source>
</evidence>
<keyword evidence="14" id="KW-0378">Hydrolase</keyword>
<evidence type="ECO:0000256" key="14">
    <source>
        <dbReference type="ARBA" id="ARBA00022801"/>
    </source>
</evidence>
<keyword evidence="8" id="KW-0698">rRNA processing</keyword>
<comment type="cofactor">
    <cofactor evidence="1">
        <name>Mg(2+)</name>
        <dbReference type="ChEBI" id="CHEBI:18420"/>
    </cofactor>
</comment>
<evidence type="ECO:0000313" key="20">
    <source>
        <dbReference type="Proteomes" id="UP000190460"/>
    </source>
</evidence>
<dbReference type="SUPFAM" id="SSF50249">
    <property type="entry name" value="Nucleic acid-binding proteins"/>
    <property type="match status" value="1"/>
</dbReference>
<evidence type="ECO:0000256" key="1">
    <source>
        <dbReference type="ARBA" id="ARBA00001946"/>
    </source>
</evidence>
<dbReference type="GO" id="GO:0016787">
    <property type="term" value="F:hydrolase activity"/>
    <property type="evidence" value="ECO:0007669"/>
    <property type="project" value="UniProtKB-KW"/>
</dbReference>
<accession>A0A1T4WY86</accession>
<evidence type="ECO:0000256" key="12">
    <source>
        <dbReference type="ARBA" id="ARBA00022730"/>
    </source>
</evidence>
<dbReference type="Proteomes" id="UP000190460">
    <property type="component" value="Unassembled WGS sequence"/>
</dbReference>
<evidence type="ECO:0000256" key="15">
    <source>
        <dbReference type="ARBA" id="ARBA00022842"/>
    </source>
</evidence>
<sequence>MKRILINATQAEEIRVAMVDGQRLYDLDIEHPFRAQKKSNIYKGVITRIEPSLEAAFVNYGAQRHGFLSFREIAPECYHPDAVKKYGNSNKVNIKDMLREGQEILIQVDKEERGNKGAALTTYISLAGRYLVLMPNNPKAGGVSRRIEGEDRQQIKQTLSDLEIPEGMGAIVRTAGVDRELEELSWDLDYLKTLWEAITSAANQHKAPVLLYQESNVIIRALRDYFRRDIGEIVIDDPKVFKQAQDFMQAVMPQNLRKLKLYQDNTPLFSRYQVEYQIETAFQRTVNLPSGGAIVIDHTEALVSIDINSARATKGHDIEETALNTNLEAADEIARQLRLRDLGGLIVIDFIDMLPSKHQRDVERRLKEALKVDRARVQVGRISRFGLLEMSRQRLRPSLGESSQLVCPRCEGQGHIRNTDSLALSILRLMEEESMKELTGRVIAQVPVPVAAYLLNEKRDSIVNIQKRRNIELTVIPNPHLDTPHFEIMRVRTDDLETVGASYTQISEPEETDANLMAERLVNPSPVQQEAVVGNVIPTQPAPQIERTERRPTPLPAEVETEILDVQKNPGLIRRILNGLFQQCQS</sequence>
<gene>
    <name evidence="19" type="ORF">SAMN02745130_02272</name>
</gene>
<keyword evidence="16" id="KW-0694">RNA-binding</keyword>
<evidence type="ECO:0000256" key="5">
    <source>
        <dbReference type="ARBA" id="ARBA00022475"/>
    </source>
</evidence>
<evidence type="ECO:0000256" key="16">
    <source>
        <dbReference type="ARBA" id="ARBA00022884"/>
    </source>
</evidence>
<comment type="subcellular location">
    <subcellularLocation>
        <location evidence="2">Cytoplasm</location>
    </subcellularLocation>
</comment>
<dbReference type="GO" id="GO:0019843">
    <property type="term" value="F:rRNA binding"/>
    <property type="evidence" value="ECO:0007669"/>
    <property type="project" value="UniProtKB-KW"/>
</dbReference>
<dbReference type="InterPro" id="IPR048583">
    <property type="entry name" value="RNase_E_G_thioredoxin-like"/>
</dbReference>
<evidence type="ECO:0000256" key="17">
    <source>
        <dbReference type="ARBA" id="ARBA00023136"/>
    </source>
</evidence>
<evidence type="ECO:0000256" key="10">
    <source>
        <dbReference type="ARBA" id="ARBA00022722"/>
    </source>
</evidence>
<dbReference type="RefSeq" id="WP_078922751.1">
    <property type="nucleotide sequence ID" value="NZ_FUYB01000010.1"/>
</dbReference>
<dbReference type="InterPro" id="IPR004659">
    <property type="entry name" value="RNase_E/G"/>
</dbReference>
<dbReference type="NCBIfam" id="TIGR00757">
    <property type="entry name" value="RNaseEG"/>
    <property type="match status" value="1"/>
</dbReference>
<evidence type="ECO:0000256" key="4">
    <source>
        <dbReference type="ARBA" id="ARBA00017719"/>
    </source>
</evidence>
<keyword evidence="11" id="KW-0479">Metal-binding</keyword>
<dbReference type="EMBL" id="FUYB01000010">
    <property type="protein sequence ID" value="SKA82286.1"/>
    <property type="molecule type" value="Genomic_DNA"/>
</dbReference>
<dbReference type="STRING" id="92487.SAMN02745130_02272"/>
<evidence type="ECO:0000256" key="11">
    <source>
        <dbReference type="ARBA" id="ARBA00022723"/>
    </source>
</evidence>
<dbReference type="InterPro" id="IPR012340">
    <property type="entry name" value="NA-bd_OB-fold"/>
</dbReference>
<protein>
    <recommendedName>
        <fullName evidence="4">Ribonuclease G</fullName>
    </recommendedName>
</protein>
<dbReference type="PANTHER" id="PTHR30001">
    <property type="entry name" value="RIBONUCLEASE"/>
    <property type="match status" value="1"/>
</dbReference>
<evidence type="ECO:0000256" key="9">
    <source>
        <dbReference type="ARBA" id="ARBA00022694"/>
    </source>
</evidence>
<keyword evidence="9" id="KW-0819">tRNA processing</keyword>
<dbReference type="GO" id="GO:0046872">
    <property type="term" value="F:metal ion binding"/>
    <property type="evidence" value="ECO:0007669"/>
    <property type="project" value="UniProtKB-KW"/>
</dbReference>
<dbReference type="GO" id="GO:0008033">
    <property type="term" value="P:tRNA processing"/>
    <property type="evidence" value="ECO:0007669"/>
    <property type="project" value="UniProtKB-KW"/>
</dbReference>
<evidence type="ECO:0000256" key="13">
    <source>
        <dbReference type="ARBA" id="ARBA00022759"/>
    </source>
</evidence>
<keyword evidence="6" id="KW-0963">Cytoplasm</keyword>
<dbReference type="GO" id="GO:0006364">
    <property type="term" value="P:rRNA processing"/>
    <property type="evidence" value="ECO:0007669"/>
    <property type="project" value="UniProtKB-KW"/>
</dbReference>
<evidence type="ECO:0000313" key="19">
    <source>
        <dbReference type="EMBL" id="SKA82286.1"/>
    </source>
</evidence>
<dbReference type="PROSITE" id="PS50126">
    <property type="entry name" value="S1"/>
    <property type="match status" value="1"/>
</dbReference>
<dbReference type="InterPro" id="IPR003029">
    <property type="entry name" value="S1_domain"/>
</dbReference>
<organism evidence="19 20">
    <name type="scientific">Thiothrix eikelboomii</name>
    <dbReference type="NCBI Taxonomy" id="92487"/>
    <lineage>
        <taxon>Bacteria</taxon>
        <taxon>Pseudomonadati</taxon>
        <taxon>Pseudomonadota</taxon>
        <taxon>Gammaproteobacteria</taxon>
        <taxon>Thiotrichales</taxon>
        <taxon>Thiotrichaceae</taxon>
        <taxon>Thiothrix</taxon>
    </lineage>
</organism>
<keyword evidence="13" id="KW-0255">Endonuclease</keyword>
<dbReference type="GO" id="GO:0004519">
    <property type="term" value="F:endonuclease activity"/>
    <property type="evidence" value="ECO:0007669"/>
    <property type="project" value="UniProtKB-KW"/>
</dbReference>
<keyword evidence="5" id="KW-1003">Cell membrane</keyword>
<dbReference type="CDD" id="cd04453">
    <property type="entry name" value="S1_RNase_E"/>
    <property type="match status" value="1"/>
</dbReference>
<comment type="similarity">
    <text evidence="3">Belongs to the RNase E/G family. RNase G subfamily.</text>
</comment>
<keyword evidence="15" id="KW-0460">Magnesium</keyword>
<keyword evidence="10" id="KW-0540">Nuclease</keyword>
<dbReference type="Pfam" id="PF10150">
    <property type="entry name" value="RNase_E_G"/>
    <property type="match status" value="1"/>
</dbReference>